<dbReference type="Proteomes" id="UP001162156">
    <property type="component" value="Unassembled WGS sequence"/>
</dbReference>
<keyword evidence="2" id="KW-1185">Reference proteome</keyword>
<gene>
    <name evidence="1" type="ORF">NQ314_003942</name>
</gene>
<comment type="caution">
    <text evidence="1">The sequence shown here is derived from an EMBL/GenBank/DDBJ whole genome shotgun (WGS) entry which is preliminary data.</text>
</comment>
<dbReference type="EMBL" id="JANEYF010001175">
    <property type="protein sequence ID" value="KAJ8965719.1"/>
    <property type="molecule type" value="Genomic_DNA"/>
</dbReference>
<protein>
    <recommendedName>
        <fullName evidence="3">FAR1 domain-containing protein</fullName>
    </recommendedName>
</protein>
<dbReference type="AlphaFoldDB" id="A0AAV8ZLW0"/>
<organism evidence="1 2">
    <name type="scientific">Rhamnusium bicolor</name>
    <dbReference type="NCBI Taxonomy" id="1586634"/>
    <lineage>
        <taxon>Eukaryota</taxon>
        <taxon>Metazoa</taxon>
        <taxon>Ecdysozoa</taxon>
        <taxon>Arthropoda</taxon>
        <taxon>Hexapoda</taxon>
        <taxon>Insecta</taxon>
        <taxon>Pterygota</taxon>
        <taxon>Neoptera</taxon>
        <taxon>Endopterygota</taxon>
        <taxon>Coleoptera</taxon>
        <taxon>Polyphaga</taxon>
        <taxon>Cucujiformia</taxon>
        <taxon>Chrysomeloidea</taxon>
        <taxon>Cerambycidae</taxon>
        <taxon>Lepturinae</taxon>
        <taxon>Rhagiini</taxon>
        <taxon>Rhamnusium</taxon>
    </lineage>
</organism>
<evidence type="ECO:0008006" key="3">
    <source>
        <dbReference type="Google" id="ProtNLM"/>
    </source>
</evidence>
<accession>A0AAV8ZLW0</accession>
<proteinExistence type="predicted"/>
<sequence>MALMENVRTLYCSATILGCNMKIRFNVSSDGKCLQIAEANLEHNHEISKDLFISLPKQRRLQDTEKRRNLEIS</sequence>
<name>A0AAV8ZLW0_9CUCU</name>
<evidence type="ECO:0000313" key="2">
    <source>
        <dbReference type="Proteomes" id="UP001162156"/>
    </source>
</evidence>
<reference evidence="1" key="1">
    <citation type="journal article" date="2023" name="Insect Mol. Biol.">
        <title>Genome sequencing provides insights into the evolution of gene families encoding plant cell wall-degrading enzymes in longhorned beetles.</title>
        <authorList>
            <person name="Shin N.R."/>
            <person name="Okamura Y."/>
            <person name="Kirsch R."/>
            <person name="Pauchet Y."/>
        </authorList>
    </citation>
    <scope>NUCLEOTIDE SEQUENCE</scope>
    <source>
        <strain evidence="1">RBIC_L_NR</strain>
    </source>
</reference>
<evidence type="ECO:0000313" key="1">
    <source>
        <dbReference type="EMBL" id="KAJ8965719.1"/>
    </source>
</evidence>